<evidence type="ECO:0000256" key="3">
    <source>
        <dbReference type="ARBA" id="ARBA00023038"/>
    </source>
</evidence>
<comment type="subcellular location">
    <subcellularLocation>
        <location evidence="1">Cytoplasm</location>
    </subcellularLocation>
</comment>
<dbReference type="Gene3D" id="2.30.42.10">
    <property type="match status" value="1"/>
</dbReference>
<dbReference type="GO" id="GO:0001725">
    <property type="term" value="C:stress fiber"/>
    <property type="evidence" value="ECO:0007669"/>
    <property type="project" value="TreeGrafter"/>
</dbReference>
<dbReference type="GO" id="GO:0005912">
    <property type="term" value="C:adherens junction"/>
    <property type="evidence" value="ECO:0007669"/>
    <property type="project" value="TreeGrafter"/>
</dbReference>
<evidence type="ECO:0000313" key="5">
    <source>
        <dbReference type="EMBL" id="PNF42308.1"/>
    </source>
</evidence>
<dbReference type="Pfam" id="PF00595">
    <property type="entry name" value="PDZ"/>
    <property type="match status" value="1"/>
</dbReference>
<keyword evidence="3" id="KW-0479">Metal-binding</keyword>
<keyword evidence="3" id="KW-0440">LIM domain</keyword>
<dbReference type="GO" id="GO:0003779">
    <property type="term" value="F:actin binding"/>
    <property type="evidence" value="ECO:0007669"/>
    <property type="project" value="TreeGrafter"/>
</dbReference>
<accession>A0A2J7RNA7</accession>
<dbReference type="InterPro" id="IPR001478">
    <property type="entry name" value="PDZ"/>
</dbReference>
<name>A0A2J7RNA7_9NEOP</name>
<dbReference type="Proteomes" id="UP000235965">
    <property type="component" value="Unassembled WGS sequence"/>
</dbReference>
<dbReference type="InterPro" id="IPR050604">
    <property type="entry name" value="PDZ-LIM_domain"/>
</dbReference>
<dbReference type="GO" id="GO:0005737">
    <property type="term" value="C:cytoplasm"/>
    <property type="evidence" value="ECO:0007669"/>
    <property type="project" value="UniProtKB-SubCell"/>
</dbReference>
<proteinExistence type="predicted"/>
<dbReference type="InterPro" id="IPR036034">
    <property type="entry name" value="PDZ_sf"/>
</dbReference>
<protein>
    <recommendedName>
        <fullName evidence="4">PDZ domain-containing protein</fullName>
    </recommendedName>
</protein>
<organism evidence="5 6">
    <name type="scientific">Cryptotermes secundus</name>
    <dbReference type="NCBI Taxonomy" id="105785"/>
    <lineage>
        <taxon>Eukaryota</taxon>
        <taxon>Metazoa</taxon>
        <taxon>Ecdysozoa</taxon>
        <taxon>Arthropoda</taxon>
        <taxon>Hexapoda</taxon>
        <taxon>Insecta</taxon>
        <taxon>Pterygota</taxon>
        <taxon>Neoptera</taxon>
        <taxon>Polyneoptera</taxon>
        <taxon>Dictyoptera</taxon>
        <taxon>Blattodea</taxon>
        <taxon>Blattoidea</taxon>
        <taxon>Termitoidae</taxon>
        <taxon>Kalotermitidae</taxon>
        <taxon>Cryptotermitinae</taxon>
        <taxon>Cryptotermes</taxon>
    </lineage>
</organism>
<keyword evidence="6" id="KW-1185">Reference proteome</keyword>
<evidence type="ECO:0000313" key="6">
    <source>
        <dbReference type="Proteomes" id="UP000235965"/>
    </source>
</evidence>
<dbReference type="PANTHER" id="PTHR24214:SF38">
    <property type="entry name" value="PDZ AND LIM DOMAIN PROTEIN ZASP-RELATED"/>
    <property type="match status" value="1"/>
</dbReference>
<keyword evidence="3" id="KW-0862">Zinc</keyword>
<dbReference type="InParanoid" id="A0A2J7RNA7"/>
<dbReference type="SUPFAM" id="SSF50156">
    <property type="entry name" value="PDZ domain-like"/>
    <property type="match status" value="1"/>
</dbReference>
<sequence>MVSTRRKVWMKREYLKVAIATTCRRLLEGRRVRIQICVFQSPVCRLDCAQVNPGSKAAQKGVREGDVISSINGQSTRNITNSDAHALLRNAGQTLQLGLNEECSGSPKRRIHRSVPQETKLEPVKHIQGNTTDFPRYEDGALAAASPKNGCASLAYYIVT</sequence>
<dbReference type="EMBL" id="NEVH01002545">
    <property type="protein sequence ID" value="PNF42308.1"/>
    <property type="molecule type" value="Genomic_DNA"/>
</dbReference>
<dbReference type="GO" id="GO:0061061">
    <property type="term" value="P:muscle structure development"/>
    <property type="evidence" value="ECO:0007669"/>
    <property type="project" value="TreeGrafter"/>
</dbReference>
<dbReference type="GO" id="GO:0031941">
    <property type="term" value="C:filamentous actin"/>
    <property type="evidence" value="ECO:0007669"/>
    <property type="project" value="TreeGrafter"/>
</dbReference>
<dbReference type="OrthoDB" id="19092at2759"/>
<gene>
    <name evidence="5" type="ORF">B7P43_G05515</name>
</gene>
<feature type="domain" description="PDZ" evidence="4">
    <location>
        <begin position="49"/>
        <end position="103"/>
    </location>
</feature>
<dbReference type="PANTHER" id="PTHR24214">
    <property type="entry name" value="PDZ AND LIM DOMAIN PROTEIN ZASP"/>
    <property type="match status" value="1"/>
</dbReference>
<reference evidence="5 6" key="1">
    <citation type="submission" date="2017-12" db="EMBL/GenBank/DDBJ databases">
        <title>Hemimetabolous genomes reveal molecular basis of termite eusociality.</title>
        <authorList>
            <person name="Harrison M.C."/>
            <person name="Jongepier E."/>
            <person name="Robertson H.M."/>
            <person name="Arning N."/>
            <person name="Bitard-Feildel T."/>
            <person name="Chao H."/>
            <person name="Childers C.P."/>
            <person name="Dinh H."/>
            <person name="Doddapaneni H."/>
            <person name="Dugan S."/>
            <person name="Gowin J."/>
            <person name="Greiner C."/>
            <person name="Han Y."/>
            <person name="Hu H."/>
            <person name="Hughes D.S.T."/>
            <person name="Huylmans A.-K."/>
            <person name="Kemena C."/>
            <person name="Kremer L.P.M."/>
            <person name="Lee S.L."/>
            <person name="Lopez-Ezquerra A."/>
            <person name="Mallet L."/>
            <person name="Monroy-Kuhn J.M."/>
            <person name="Moser A."/>
            <person name="Murali S.C."/>
            <person name="Muzny D.M."/>
            <person name="Otani S."/>
            <person name="Piulachs M.-D."/>
            <person name="Poelchau M."/>
            <person name="Qu J."/>
            <person name="Schaub F."/>
            <person name="Wada-Katsumata A."/>
            <person name="Worley K.C."/>
            <person name="Xie Q."/>
            <person name="Ylla G."/>
            <person name="Poulsen M."/>
            <person name="Gibbs R.A."/>
            <person name="Schal C."/>
            <person name="Richards S."/>
            <person name="Belles X."/>
            <person name="Korb J."/>
            <person name="Bornberg-Bauer E."/>
        </authorList>
    </citation>
    <scope>NUCLEOTIDE SEQUENCE [LARGE SCALE GENOMIC DNA]</scope>
    <source>
        <tissue evidence="5">Whole body</tissue>
    </source>
</reference>
<keyword evidence="2" id="KW-0963">Cytoplasm</keyword>
<evidence type="ECO:0000259" key="4">
    <source>
        <dbReference type="PROSITE" id="PS50106"/>
    </source>
</evidence>
<dbReference type="GO" id="GO:0030036">
    <property type="term" value="P:actin cytoskeleton organization"/>
    <property type="evidence" value="ECO:0007669"/>
    <property type="project" value="TreeGrafter"/>
</dbReference>
<dbReference type="GO" id="GO:0051371">
    <property type="term" value="F:muscle alpha-actinin binding"/>
    <property type="evidence" value="ECO:0007669"/>
    <property type="project" value="TreeGrafter"/>
</dbReference>
<dbReference type="PROSITE" id="PS50106">
    <property type="entry name" value="PDZ"/>
    <property type="match status" value="1"/>
</dbReference>
<evidence type="ECO:0000256" key="1">
    <source>
        <dbReference type="ARBA" id="ARBA00004496"/>
    </source>
</evidence>
<dbReference type="SMART" id="SM00228">
    <property type="entry name" value="PDZ"/>
    <property type="match status" value="1"/>
</dbReference>
<evidence type="ECO:0000256" key="2">
    <source>
        <dbReference type="ARBA" id="ARBA00022490"/>
    </source>
</evidence>
<comment type="caution">
    <text evidence="5">The sequence shown here is derived from an EMBL/GenBank/DDBJ whole genome shotgun (WGS) entry which is preliminary data.</text>
</comment>
<dbReference type="AlphaFoldDB" id="A0A2J7RNA7"/>